<gene>
    <name evidence="1" type="ORF">SAMN05216179_1907</name>
</gene>
<name>A0A1M7P1U5_9BACI</name>
<evidence type="ECO:0000313" key="2">
    <source>
        <dbReference type="Proteomes" id="UP000184184"/>
    </source>
</evidence>
<organism evidence="1 2">
    <name type="scientific">Gracilibacillus kekensis</name>
    <dbReference type="NCBI Taxonomy" id="1027249"/>
    <lineage>
        <taxon>Bacteria</taxon>
        <taxon>Bacillati</taxon>
        <taxon>Bacillota</taxon>
        <taxon>Bacilli</taxon>
        <taxon>Bacillales</taxon>
        <taxon>Bacillaceae</taxon>
        <taxon>Gracilibacillus</taxon>
    </lineage>
</organism>
<proteinExistence type="predicted"/>
<sequence length="54" mass="6624">MIKHEYTNKEKTLEETTRCIDENHKGIYAYPHESQEERKETDRLIKDFIKKNNQ</sequence>
<protein>
    <submittedName>
        <fullName evidence="1">Uncharacterized protein</fullName>
    </submittedName>
</protein>
<dbReference type="AlphaFoldDB" id="A0A1M7P1U5"/>
<evidence type="ECO:0000313" key="1">
    <source>
        <dbReference type="EMBL" id="SHN10468.1"/>
    </source>
</evidence>
<accession>A0A1M7P1U5</accession>
<dbReference type="Proteomes" id="UP000184184">
    <property type="component" value="Unassembled WGS sequence"/>
</dbReference>
<keyword evidence="2" id="KW-1185">Reference proteome</keyword>
<dbReference type="RefSeq" id="WP_170862671.1">
    <property type="nucleotide sequence ID" value="NZ_FRCZ01000003.1"/>
</dbReference>
<reference evidence="1 2" key="1">
    <citation type="submission" date="2016-11" db="EMBL/GenBank/DDBJ databases">
        <authorList>
            <person name="Jaros S."/>
            <person name="Januszkiewicz K."/>
            <person name="Wedrychowicz H."/>
        </authorList>
    </citation>
    <scope>NUCLEOTIDE SEQUENCE [LARGE SCALE GENOMIC DNA]</scope>
    <source>
        <strain evidence="1 2">CGMCC 1.10681</strain>
    </source>
</reference>
<dbReference type="EMBL" id="FRCZ01000003">
    <property type="protein sequence ID" value="SHN10468.1"/>
    <property type="molecule type" value="Genomic_DNA"/>
</dbReference>